<evidence type="ECO:0000313" key="3">
    <source>
        <dbReference type="Proteomes" id="UP000752696"/>
    </source>
</evidence>
<feature type="non-terminal residue" evidence="2">
    <location>
        <position position="254"/>
    </location>
</feature>
<organism evidence="2 3">
    <name type="scientific">Heterotrigona itama</name>
    <dbReference type="NCBI Taxonomy" id="395501"/>
    <lineage>
        <taxon>Eukaryota</taxon>
        <taxon>Metazoa</taxon>
        <taxon>Ecdysozoa</taxon>
        <taxon>Arthropoda</taxon>
        <taxon>Hexapoda</taxon>
        <taxon>Insecta</taxon>
        <taxon>Pterygota</taxon>
        <taxon>Neoptera</taxon>
        <taxon>Endopterygota</taxon>
        <taxon>Hymenoptera</taxon>
        <taxon>Apocrita</taxon>
        <taxon>Aculeata</taxon>
        <taxon>Apoidea</taxon>
        <taxon>Anthophila</taxon>
        <taxon>Apidae</taxon>
        <taxon>Heterotrigona</taxon>
    </lineage>
</organism>
<dbReference type="AlphaFoldDB" id="A0A6V7HKH6"/>
<name>A0A6V7HKH6_9HYME</name>
<evidence type="ECO:0000256" key="1">
    <source>
        <dbReference type="SAM" id="MobiDB-lite"/>
    </source>
</evidence>
<proteinExistence type="predicted"/>
<comment type="caution">
    <text evidence="2">The sequence shown here is derived from an EMBL/GenBank/DDBJ whole genome shotgun (WGS) entry which is preliminary data.</text>
</comment>
<feature type="non-terminal residue" evidence="2">
    <location>
        <position position="1"/>
    </location>
</feature>
<dbReference type="EMBL" id="CAJDYZ010011482">
    <property type="protein sequence ID" value="CAD1479543.1"/>
    <property type="molecule type" value="Genomic_DNA"/>
</dbReference>
<dbReference type="Proteomes" id="UP000752696">
    <property type="component" value="Unassembled WGS sequence"/>
</dbReference>
<gene>
    <name evidence="2" type="ORF">MHI_LOCUS867722</name>
</gene>
<feature type="region of interest" description="Disordered" evidence="1">
    <location>
        <begin position="127"/>
        <end position="146"/>
    </location>
</feature>
<sequence length="254" mass="29702">IILCKTCDYSAPTVKYGTLPTILESHNRYSIRLIQRRKHTSSVKKKVFQKNHRLYCEDKTFGLVAIASRSRNGRSRRHCSSMHMRTDNDHYDLWSSMCVGGQLSRLRLERLELISAGIALEERSGLKPKRPGKLPRRGSQQMASHPLDHLNDSTAWEVILVTTLSLCSFTLIEFLFSQKFSFPHRFSLQFLLLSDLHNDQCIERFANNDQSFVFVLEIWTFKIICDCDMDKFVHHCSRYFTKSRYNTNERLECV</sequence>
<reference evidence="2" key="1">
    <citation type="submission" date="2020-07" db="EMBL/GenBank/DDBJ databases">
        <authorList>
            <person name="Nazaruddin N."/>
        </authorList>
    </citation>
    <scope>NUCLEOTIDE SEQUENCE</scope>
</reference>
<protein>
    <submittedName>
        <fullName evidence="2">Uncharacterized protein</fullName>
    </submittedName>
</protein>
<evidence type="ECO:0000313" key="2">
    <source>
        <dbReference type="EMBL" id="CAD1479543.1"/>
    </source>
</evidence>
<keyword evidence="3" id="KW-1185">Reference proteome</keyword>
<dbReference type="OrthoDB" id="10608793at2759"/>
<feature type="compositionally biased region" description="Basic residues" evidence="1">
    <location>
        <begin position="127"/>
        <end position="136"/>
    </location>
</feature>
<accession>A0A6V7HKH6</accession>